<dbReference type="CDD" id="cd02809">
    <property type="entry name" value="alpha_hydroxyacid_oxid_FMN"/>
    <property type="match status" value="1"/>
</dbReference>
<dbReference type="RefSeq" id="WP_189056424.1">
    <property type="nucleotide sequence ID" value="NZ_BMMK01000007.1"/>
</dbReference>
<comment type="similarity">
    <text evidence="5">Belongs to the FMN-dependent alpha-hydroxy acid dehydrogenase family.</text>
</comment>
<evidence type="ECO:0000313" key="10">
    <source>
        <dbReference type="Proteomes" id="UP000637578"/>
    </source>
</evidence>
<evidence type="ECO:0000256" key="2">
    <source>
        <dbReference type="ARBA" id="ARBA00022630"/>
    </source>
</evidence>
<dbReference type="InterPro" id="IPR013785">
    <property type="entry name" value="Aldolase_TIM"/>
</dbReference>
<keyword evidence="2 7" id="KW-0285">Flavoprotein</keyword>
<evidence type="ECO:0000256" key="1">
    <source>
        <dbReference type="ARBA" id="ARBA00001917"/>
    </source>
</evidence>
<dbReference type="InterPro" id="IPR037396">
    <property type="entry name" value="FMN_HAD"/>
</dbReference>
<feature type="binding site" evidence="7">
    <location>
        <position position="242"/>
    </location>
    <ligand>
        <name>FMN</name>
        <dbReference type="ChEBI" id="CHEBI:58210"/>
    </ligand>
</feature>
<evidence type="ECO:0000256" key="6">
    <source>
        <dbReference type="PIRSR" id="PIRSR000138-1"/>
    </source>
</evidence>
<dbReference type="InterPro" id="IPR000262">
    <property type="entry name" value="FMN-dep_DH"/>
</dbReference>
<feature type="domain" description="FMN hydroxy acid dehydrogenase" evidence="8">
    <location>
        <begin position="9"/>
        <end position="371"/>
    </location>
</feature>
<dbReference type="Pfam" id="PF01070">
    <property type="entry name" value="FMN_dh"/>
    <property type="match status" value="1"/>
</dbReference>
<protein>
    <submittedName>
        <fullName evidence="9">Alpha-hydroxy-acid oxidizing enzyme</fullName>
    </submittedName>
</protein>
<dbReference type="GO" id="GO:0010181">
    <property type="term" value="F:FMN binding"/>
    <property type="evidence" value="ECO:0007669"/>
    <property type="project" value="InterPro"/>
</dbReference>
<dbReference type="GO" id="GO:0016614">
    <property type="term" value="F:oxidoreductase activity, acting on CH-OH group of donors"/>
    <property type="evidence" value="ECO:0007669"/>
    <property type="project" value="UniProtKB-ARBA"/>
</dbReference>
<reference evidence="9" key="2">
    <citation type="submission" date="2020-09" db="EMBL/GenBank/DDBJ databases">
        <authorList>
            <person name="Sun Q."/>
            <person name="Zhou Y."/>
        </authorList>
    </citation>
    <scope>NUCLEOTIDE SEQUENCE</scope>
    <source>
        <strain evidence="9">CGMCC 4.5737</strain>
    </source>
</reference>
<evidence type="ECO:0000256" key="5">
    <source>
        <dbReference type="ARBA" id="ARBA00024042"/>
    </source>
</evidence>
<sequence length="381" mass="40324">MSRIPVEDDSAVTRFHLDDLQVAAAHVLPSQVWDFVAGGSGRERTLAANRAALDRLYVMPRVMTDVSAVTMGTELLGTKASLPVAVAPMAYQRLLHPEGELASAAAAAAAGIPFTVSTLSSYRMEDIAAVGGVTWFQLYWLRDRGLVTELVRRAEDSGCRALLVTVDVSEMGRRFRDLRNGFALPPEVTAANLAPQNASGAHERGGTGSALATHTRALFHPGVTWDDLAWLRERTRLPLVLKGVLDPDDADLAATLGVAGLVVSNHGGRQLDGAIPSIEALPAVRDAVAGRCALLLDSGIRSGEDVLKALALGASGVLLGRPVLWGLALDGEYGVREALSMLSAELSSAMTLAGCPDVPTTRRLRVVADSRPDGSDRWEGI</sequence>
<evidence type="ECO:0000313" key="9">
    <source>
        <dbReference type="EMBL" id="GGM50060.1"/>
    </source>
</evidence>
<dbReference type="PANTHER" id="PTHR10578">
    <property type="entry name" value="S -2-HYDROXY-ACID OXIDASE-RELATED"/>
    <property type="match status" value="1"/>
</dbReference>
<feature type="binding site" evidence="7">
    <location>
        <begin position="88"/>
        <end position="90"/>
    </location>
    <ligand>
        <name>FMN</name>
        <dbReference type="ChEBI" id="CHEBI:58210"/>
    </ligand>
</feature>
<feature type="active site" description="Proton acceptor" evidence="6">
    <location>
        <position position="266"/>
    </location>
</feature>
<feature type="binding site" evidence="7">
    <location>
        <position position="165"/>
    </location>
    <ligand>
        <name>FMN</name>
        <dbReference type="ChEBI" id="CHEBI:58210"/>
    </ligand>
</feature>
<feature type="binding site" evidence="7">
    <location>
        <position position="264"/>
    </location>
    <ligand>
        <name>FMN</name>
        <dbReference type="ChEBI" id="CHEBI:58210"/>
    </ligand>
</feature>
<comment type="caution">
    <text evidence="9">The sequence shown here is derived from an EMBL/GenBank/DDBJ whole genome shotgun (WGS) entry which is preliminary data.</text>
</comment>
<dbReference type="Gene3D" id="3.20.20.70">
    <property type="entry name" value="Aldolase class I"/>
    <property type="match status" value="1"/>
</dbReference>
<evidence type="ECO:0000259" key="8">
    <source>
        <dbReference type="PROSITE" id="PS51349"/>
    </source>
</evidence>
<dbReference type="PANTHER" id="PTHR10578:SF107">
    <property type="entry name" value="2-HYDROXYACID OXIDASE 1"/>
    <property type="match status" value="1"/>
</dbReference>
<feature type="binding site" evidence="7">
    <location>
        <begin position="297"/>
        <end position="301"/>
    </location>
    <ligand>
        <name>FMN</name>
        <dbReference type="ChEBI" id="CHEBI:58210"/>
    </ligand>
</feature>
<evidence type="ECO:0000256" key="4">
    <source>
        <dbReference type="ARBA" id="ARBA00023002"/>
    </source>
</evidence>
<dbReference type="InterPro" id="IPR012133">
    <property type="entry name" value="Alpha-hydoxy_acid_DH_FMN"/>
</dbReference>
<feature type="binding site" evidence="7">
    <location>
        <position position="266"/>
    </location>
    <ligand>
        <name>glyoxylate</name>
        <dbReference type="ChEBI" id="CHEBI:36655"/>
    </ligand>
</feature>
<dbReference type="Proteomes" id="UP000637578">
    <property type="component" value="Unassembled WGS sequence"/>
</dbReference>
<keyword evidence="10" id="KW-1185">Reference proteome</keyword>
<feature type="binding site" evidence="7">
    <location>
        <position position="269"/>
    </location>
    <ligand>
        <name>glyoxylate</name>
        <dbReference type="ChEBI" id="CHEBI:36655"/>
    </ligand>
</feature>
<organism evidence="9 10">
    <name type="scientific">Longimycelium tulufanense</name>
    <dbReference type="NCBI Taxonomy" id="907463"/>
    <lineage>
        <taxon>Bacteria</taxon>
        <taxon>Bacillati</taxon>
        <taxon>Actinomycetota</taxon>
        <taxon>Actinomycetes</taxon>
        <taxon>Pseudonocardiales</taxon>
        <taxon>Pseudonocardiaceae</taxon>
        <taxon>Longimycelium</taxon>
    </lineage>
</organism>
<dbReference type="EMBL" id="BMMK01000007">
    <property type="protein sequence ID" value="GGM50060.1"/>
    <property type="molecule type" value="Genomic_DNA"/>
</dbReference>
<reference evidence="9" key="1">
    <citation type="journal article" date="2014" name="Int. J. Syst. Evol. Microbiol.">
        <title>Complete genome sequence of Corynebacterium casei LMG S-19264T (=DSM 44701T), isolated from a smear-ripened cheese.</title>
        <authorList>
            <consortium name="US DOE Joint Genome Institute (JGI-PGF)"/>
            <person name="Walter F."/>
            <person name="Albersmeier A."/>
            <person name="Kalinowski J."/>
            <person name="Ruckert C."/>
        </authorList>
    </citation>
    <scope>NUCLEOTIDE SEQUENCE</scope>
    <source>
        <strain evidence="9">CGMCC 4.5737</strain>
    </source>
</reference>
<dbReference type="AlphaFoldDB" id="A0A8J3CAC7"/>
<dbReference type="SUPFAM" id="SSF51395">
    <property type="entry name" value="FMN-linked oxidoreductases"/>
    <property type="match status" value="1"/>
</dbReference>
<keyword evidence="3 7" id="KW-0288">FMN</keyword>
<dbReference type="FunFam" id="3.20.20.70:FF:000029">
    <property type="entry name" value="L-lactate dehydrogenase"/>
    <property type="match status" value="1"/>
</dbReference>
<name>A0A8J3CAC7_9PSEU</name>
<dbReference type="PROSITE" id="PS51349">
    <property type="entry name" value="FMN_HYDROXY_ACID_DH_2"/>
    <property type="match status" value="1"/>
</dbReference>
<proteinExistence type="inferred from homology"/>
<dbReference type="PIRSF" id="PIRSF000138">
    <property type="entry name" value="Al-hdrx_acd_dh"/>
    <property type="match status" value="1"/>
</dbReference>
<dbReference type="PROSITE" id="PS00557">
    <property type="entry name" value="FMN_HYDROXY_ACID_DH_1"/>
    <property type="match status" value="1"/>
</dbReference>
<feature type="binding site" evidence="7">
    <location>
        <position position="174"/>
    </location>
    <ligand>
        <name>glyoxylate</name>
        <dbReference type="ChEBI" id="CHEBI:36655"/>
    </ligand>
</feature>
<dbReference type="InterPro" id="IPR008259">
    <property type="entry name" value="FMN_hydac_DH_AS"/>
</dbReference>
<evidence type="ECO:0000256" key="3">
    <source>
        <dbReference type="ARBA" id="ARBA00022643"/>
    </source>
</evidence>
<feature type="binding site" evidence="7">
    <location>
        <position position="139"/>
    </location>
    <ligand>
        <name>glyoxylate</name>
        <dbReference type="ChEBI" id="CHEBI:36655"/>
    </ligand>
</feature>
<accession>A0A8J3CAC7</accession>
<gene>
    <name evidence="9" type="ORF">GCM10012275_21150</name>
</gene>
<feature type="binding site" evidence="7">
    <location>
        <position position="117"/>
    </location>
    <ligand>
        <name>FMN</name>
        <dbReference type="ChEBI" id="CHEBI:58210"/>
    </ligand>
</feature>
<feature type="binding site" evidence="7">
    <location>
        <position position="137"/>
    </location>
    <ligand>
        <name>FMN</name>
        <dbReference type="ChEBI" id="CHEBI:58210"/>
    </ligand>
</feature>
<feature type="binding site" evidence="7">
    <location>
        <begin position="320"/>
        <end position="321"/>
    </location>
    <ligand>
        <name>FMN</name>
        <dbReference type="ChEBI" id="CHEBI:58210"/>
    </ligand>
</feature>
<comment type="cofactor">
    <cofactor evidence="1">
        <name>FMN</name>
        <dbReference type="ChEBI" id="CHEBI:58210"/>
    </cofactor>
</comment>
<evidence type="ECO:0000256" key="7">
    <source>
        <dbReference type="PIRSR" id="PIRSR000138-2"/>
    </source>
</evidence>
<keyword evidence="4" id="KW-0560">Oxidoreductase</keyword>